<dbReference type="RefSeq" id="WP_406762662.1">
    <property type="nucleotide sequence ID" value="NZ_JBJIAB010000047.1"/>
</dbReference>
<dbReference type="Gene3D" id="6.10.340.10">
    <property type="match status" value="1"/>
</dbReference>
<evidence type="ECO:0000256" key="6">
    <source>
        <dbReference type="SAM" id="Phobius"/>
    </source>
</evidence>
<keyword evidence="2" id="KW-1003">Cell membrane</keyword>
<keyword evidence="5 6" id="KW-0472">Membrane</keyword>
<evidence type="ECO:0000259" key="7">
    <source>
        <dbReference type="PROSITE" id="PS50885"/>
    </source>
</evidence>
<comment type="caution">
    <text evidence="9">The sequence shown here is derived from an EMBL/GenBank/DDBJ whole genome shotgun (WGS) entry which is preliminary data.</text>
</comment>
<accession>A0ABW8SBH9</accession>
<dbReference type="InterPro" id="IPR029151">
    <property type="entry name" value="Sensor-like_sf"/>
</dbReference>
<dbReference type="InterPro" id="IPR029787">
    <property type="entry name" value="Nucleotide_cyclase"/>
</dbReference>
<dbReference type="NCBIfam" id="TIGR00254">
    <property type="entry name" value="GGDEF"/>
    <property type="match status" value="1"/>
</dbReference>
<keyword evidence="4 6" id="KW-1133">Transmembrane helix</keyword>
<dbReference type="PROSITE" id="PS50885">
    <property type="entry name" value="HAMP"/>
    <property type="match status" value="1"/>
</dbReference>
<organism evidence="9 10">
    <name type="scientific">Candidatus Clostridium helianthi</name>
    <dbReference type="NCBI Taxonomy" id="3381660"/>
    <lineage>
        <taxon>Bacteria</taxon>
        <taxon>Bacillati</taxon>
        <taxon>Bacillota</taxon>
        <taxon>Clostridia</taxon>
        <taxon>Eubacteriales</taxon>
        <taxon>Clostridiaceae</taxon>
        <taxon>Clostridium</taxon>
    </lineage>
</organism>
<dbReference type="Pfam" id="PF00672">
    <property type="entry name" value="HAMP"/>
    <property type="match status" value="1"/>
</dbReference>
<dbReference type="CDD" id="cd06225">
    <property type="entry name" value="HAMP"/>
    <property type="match status" value="1"/>
</dbReference>
<dbReference type="GO" id="GO:0052621">
    <property type="term" value="F:diguanylate cyclase activity"/>
    <property type="evidence" value="ECO:0007669"/>
    <property type="project" value="UniProtKB-EC"/>
</dbReference>
<evidence type="ECO:0000259" key="8">
    <source>
        <dbReference type="PROSITE" id="PS50887"/>
    </source>
</evidence>
<evidence type="ECO:0000256" key="2">
    <source>
        <dbReference type="ARBA" id="ARBA00022475"/>
    </source>
</evidence>
<protein>
    <submittedName>
        <fullName evidence="9">Diguanylate cyclase</fullName>
        <ecNumber evidence="9">2.7.7.65</ecNumber>
    </submittedName>
</protein>
<keyword evidence="3 6" id="KW-0812">Transmembrane</keyword>
<dbReference type="PANTHER" id="PTHR45138:SF9">
    <property type="entry name" value="DIGUANYLATE CYCLASE DGCM-RELATED"/>
    <property type="match status" value="1"/>
</dbReference>
<dbReference type="InterPro" id="IPR050469">
    <property type="entry name" value="Diguanylate_Cyclase"/>
</dbReference>
<keyword evidence="9" id="KW-0808">Transferase</keyword>
<dbReference type="PROSITE" id="PS50887">
    <property type="entry name" value="GGDEF"/>
    <property type="match status" value="1"/>
</dbReference>
<keyword evidence="9" id="KW-0548">Nucleotidyltransferase</keyword>
<evidence type="ECO:0000313" key="10">
    <source>
        <dbReference type="Proteomes" id="UP001623600"/>
    </source>
</evidence>
<name>A0ABW8SBH9_9CLOT</name>
<comment type="subcellular location">
    <subcellularLocation>
        <location evidence="1">Cell membrane</location>
        <topology evidence="1">Multi-pass membrane protein</topology>
    </subcellularLocation>
</comment>
<dbReference type="Pfam" id="PF02743">
    <property type="entry name" value="dCache_1"/>
    <property type="match status" value="1"/>
</dbReference>
<dbReference type="Pfam" id="PF00990">
    <property type="entry name" value="GGDEF"/>
    <property type="match status" value="1"/>
</dbReference>
<feature type="transmembrane region" description="Helical" evidence="6">
    <location>
        <begin position="12"/>
        <end position="37"/>
    </location>
</feature>
<dbReference type="SUPFAM" id="SSF55073">
    <property type="entry name" value="Nucleotide cyclase"/>
    <property type="match status" value="1"/>
</dbReference>
<evidence type="ECO:0000313" key="9">
    <source>
        <dbReference type="EMBL" id="MFL0168143.1"/>
    </source>
</evidence>
<dbReference type="Proteomes" id="UP001623600">
    <property type="component" value="Unassembled WGS sequence"/>
</dbReference>
<proteinExistence type="predicted"/>
<dbReference type="SMART" id="SM00267">
    <property type="entry name" value="GGDEF"/>
    <property type="match status" value="1"/>
</dbReference>
<dbReference type="SUPFAM" id="SSF158472">
    <property type="entry name" value="HAMP domain-like"/>
    <property type="match status" value="1"/>
</dbReference>
<dbReference type="EC" id="2.7.7.65" evidence="9"/>
<evidence type="ECO:0000256" key="5">
    <source>
        <dbReference type="ARBA" id="ARBA00023136"/>
    </source>
</evidence>
<feature type="transmembrane region" description="Helical" evidence="6">
    <location>
        <begin position="340"/>
        <end position="357"/>
    </location>
</feature>
<keyword evidence="10" id="KW-1185">Reference proteome</keyword>
<dbReference type="InterPro" id="IPR000160">
    <property type="entry name" value="GGDEF_dom"/>
</dbReference>
<dbReference type="PANTHER" id="PTHR45138">
    <property type="entry name" value="REGULATORY COMPONENTS OF SENSORY TRANSDUCTION SYSTEM"/>
    <property type="match status" value="1"/>
</dbReference>
<dbReference type="InterPro" id="IPR043128">
    <property type="entry name" value="Rev_trsase/Diguanyl_cyclase"/>
</dbReference>
<dbReference type="Gene3D" id="3.30.70.270">
    <property type="match status" value="1"/>
</dbReference>
<feature type="domain" description="GGDEF" evidence="8">
    <location>
        <begin position="464"/>
        <end position="600"/>
    </location>
</feature>
<dbReference type="SUPFAM" id="SSF103190">
    <property type="entry name" value="Sensory domain-like"/>
    <property type="match status" value="1"/>
</dbReference>
<dbReference type="EMBL" id="JBJIAB010000047">
    <property type="protein sequence ID" value="MFL0168143.1"/>
    <property type="molecule type" value="Genomic_DNA"/>
</dbReference>
<dbReference type="InterPro" id="IPR033479">
    <property type="entry name" value="dCache_1"/>
</dbReference>
<reference evidence="9 10" key="1">
    <citation type="submission" date="2024-11" db="EMBL/GenBank/DDBJ databases">
        <authorList>
            <person name="Heng Y.C."/>
            <person name="Lim A.C.H."/>
            <person name="Lee J.K.Y."/>
            <person name="Kittelmann S."/>
        </authorList>
    </citation>
    <scope>NUCLEOTIDE SEQUENCE [LARGE SCALE GENOMIC DNA]</scope>
    <source>
        <strain evidence="9 10">WILCCON 0112</strain>
    </source>
</reference>
<evidence type="ECO:0000256" key="3">
    <source>
        <dbReference type="ARBA" id="ARBA00022692"/>
    </source>
</evidence>
<dbReference type="CDD" id="cd01949">
    <property type="entry name" value="GGDEF"/>
    <property type="match status" value="1"/>
</dbReference>
<dbReference type="InterPro" id="IPR003660">
    <property type="entry name" value="HAMP_dom"/>
</dbReference>
<gene>
    <name evidence="9" type="ORF">ACJDTP_24090</name>
</gene>
<feature type="domain" description="HAMP" evidence="7">
    <location>
        <begin position="358"/>
        <end position="410"/>
    </location>
</feature>
<evidence type="ECO:0000256" key="4">
    <source>
        <dbReference type="ARBA" id="ARBA00022989"/>
    </source>
</evidence>
<sequence length="601" mass="68730">MKLYVKGIGFKSIRNAFIVPFIAPIVIALVFVTITLMNGSQRAVDSVLREMSQSMLQQVKIQLDNRFSEANKLNEIHIDSFKAGFLNLDDQSGRERYFVSLLKNFNDVAMTYVGLKDGSFYGARRTIDGNIQVVRNNKMTKGSSEYYSTSENGEGLFFVEKFDDFDPRTRPWYIKAVSNESSSFSDIYNHFVFKEPTITVSTPIYENNELIGVFGVDYLLTWLGKTLNSLPIGKSGQIFVVNSNNQLVASSSDEKIFKIEDGKSQLIKAEESENKIIRKTIELSENLPESKLINFDVNEEKYYANSESFEKNGVEWRIYIVLSEADFLSEMNYTIRKTEMFNILFILLFLVFGFWIARRITKPIVNLNASAKALTEGTFKYVDHENRQDELGQLTKSFNIMGSQLTGLVANLEMQVAERTRELEERNEFLQELSFFDGLTGIPNRRRFDEFFNKAFSSSIRNSKPIAILMLDVDEFKKYNDTYGHLKGDECIKNVAAVLKNTIKRKSDMAARYGGEEFIVLLQDTDKDSIIKISKEIMRGIKDLNMEHVESIYGVVTVSIGIVYDIPNKNQNSAEFIAKADEALYYSKNNGKNRVEFAKNQ</sequence>
<dbReference type="SMART" id="SM00304">
    <property type="entry name" value="HAMP"/>
    <property type="match status" value="1"/>
</dbReference>
<dbReference type="Gene3D" id="3.30.450.20">
    <property type="entry name" value="PAS domain"/>
    <property type="match status" value="2"/>
</dbReference>
<dbReference type="CDD" id="cd12913">
    <property type="entry name" value="PDC1_MCP_like"/>
    <property type="match status" value="1"/>
</dbReference>
<evidence type="ECO:0000256" key="1">
    <source>
        <dbReference type="ARBA" id="ARBA00004651"/>
    </source>
</evidence>